<keyword evidence="6 11" id="KW-0808">Transferase</keyword>
<proteinExistence type="inferred from homology"/>
<dbReference type="Proteomes" id="UP000276029">
    <property type="component" value="Unassembled WGS sequence"/>
</dbReference>
<feature type="transmembrane region" description="Helical" evidence="11">
    <location>
        <begin position="45"/>
        <end position="64"/>
    </location>
</feature>
<organism evidence="13 15">
    <name type="scientific">Sphingosinicella microcystinivorans</name>
    <dbReference type="NCBI Taxonomy" id="335406"/>
    <lineage>
        <taxon>Bacteria</taxon>
        <taxon>Pseudomonadati</taxon>
        <taxon>Pseudomonadota</taxon>
        <taxon>Alphaproteobacteria</taxon>
        <taxon>Sphingomonadales</taxon>
        <taxon>Sphingosinicellaceae</taxon>
        <taxon>Sphingosinicella</taxon>
    </lineage>
</organism>
<evidence type="ECO:0000313" key="16">
    <source>
        <dbReference type="Proteomes" id="UP000276029"/>
    </source>
</evidence>
<dbReference type="GO" id="GO:0006744">
    <property type="term" value="P:ubiquinone biosynthetic process"/>
    <property type="evidence" value="ECO:0007669"/>
    <property type="project" value="UniProtKB-UniRule"/>
</dbReference>
<evidence type="ECO:0000256" key="3">
    <source>
        <dbReference type="ARBA" id="ARBA00005985"/>
    </source>
</evidence>
<evidence type="ECO:0000313" key="13">
    <source>
        <dbReference type="EMBL" id="BBE32925.1"/>
    </source>
</evidence>
<protein>
    <recommendedName>
        <fullName evidence="11 12">4-hydroxybenzoate octaprenyltransferase</fullName>
        <ecNumber evidence="11 12">2.5.1.39</ecNumber>
    </recommendedName>
    <alternativeName>
        <fullName evidence="11">4-HB polyprenyltransferase</fullName>
    </alternativeName>
</protein>
<keyword evidence="4 11" id="KW-1003">Cell membrane</keyword>
<evidence type="ECO:0000256" key="10">
    <source>
        <dbReference type="ARBA" id="ARBA00023136"/>
    </source>
</evidence>
<evidence type="ECO:0000256" key="2">
    <source>
        <dbReference type="ARBA" id="ARBA00004141"/>
    </source>
</evidence>
<comment type="pathway">
    <text evidence="11">Cofactor biosynthesis; ubiquinone biosynthesis.</text>
</comment>
<evidence type="ECO:0000256" key="5">
    <source>
        <dbReference type="ARBA" id="ARBA00022519"/>
    </source>
</evidence>
<sequence length="311" mass="33055">METPPLTTPEPADRATPDAVAGSWVEMLPRSWKPYARLARADRPIGAWLLFWPCAWGTALAGGLPQETYLVLLFLIGSFAMRSAGCVYNDIVDRDLDASVERTRDRPLASGAVSLKAAWALLGGLSLLGLVVLLQLGGFAQVVALGSLLLVAGYPFMKRITWWPQAWLGLTFNWGALVGFAVIAGGLPPAALVLYAAGVFWTLGYDTIYALQDIEDDALAGIKSSARRLGGNVRTGVAIFYAITILLLATALLLAAPERPLALAALLPAALHMLWQVRALRGADTLGALRLFRANTTTGTLVFAACLAAGL</sequence>
<name>A0AAD1D3A0_SPHMI</name>
<evidence type="ECO:0000256" key="4">
    <source>
        <dbReference type="ARBA" id="ARBA00022475"/>
    </source>
</evidence>
<evidence type="ECO:0000256" key="9">
    <source>
        <dbReference type="ARBA" id="ARBA00022989"/>
    </source>
</evidence>
<evidence type="ECO:0000313" key="15">
    <source>
        <dbReference type="Proteomes" id="UP000275727"/>
    </source>
</evidence>
<dbReference type="FunFam" id="1.20.120.1780:FF:000001">
    <property type="entry name" value="4-hydroxybenzoate octaprenyltransferase"/>
    <property type="match status" value="1"/>
</dbReference>
<comment type="cofactor">
    <cofactor evidence="1 11">
        <name>Mg(2+)</name>
        <dbReference type="ChEBI" id="CHEBI:18420"/>
    </cofactor>
</comment>
<feature type="transmembrane region" description="Helical" evidence="11">
    <location>
        <begin position="232"/>
        <end position="255"/>
    </location>
</feature>
<evidence type="ECO:0000313" key="14">
    <source>
        <dbReference type="EMBL" id="RKS89168.1"/>
    </source>
</evidence>
<feature type="transmembrane region" description="Helical" evidence="11">
    <location>
        <begin position="70"/>
        <end position="92"/>
    </location>
</feature>
<keyword evidence="9 11" id="KW-1133">Transmembrane helix</keyword>
<keyword evidence="5 11" id="KW-0997">Cell inner membrane</keyword>
<evidence type="ECO:0000256" key="6">
    <source>
        <dbReference type="ARBA" id="ARBA00022679"/>
    </source>
</evidence>
<dbReference type="Gene3D" id="1.20.120.1780">
    <property type="entry name" value="UbiA prenyltransferase"/>
    <property type="match status" value="1"/>
</dbReference>
<evidence type="ECO:0000256" key="7">
    <source>
        <dbReference type="ARBA" id="ARBA00022688"/>
    </source>
</evidence>
<dbReference type="InterPro" id="IPR006370">
    <property type="entry name" value="HB_polyprenyltransferase-like"/>
</dbReference>
<comment type="function">
    <text evidence="11">Catalyzes the prenylation of para-hydroxybenzoate (PHB) with an all-trans polyprenyl group. Mediates the second step in the final reaction sequence of ubiquinone-8 (UQ-8) biosynthesis, which is the condensation of the polyisoprenoid side chain with PHB, generating the first membrane-bound Q intermediate 3-octaprenyl-4-hydroxybenzoate.</text>
</comment>
<gene>
    <name evidence="11 13" type="primary">ubiA</name>
    <name evidence="14" type="ORF">DFR51_2382</name>
    <name evidence="13" type="ORF">SmB9_05830</name>
</gene>
<dbReference type="PROSITE" id="PS00943">
    <property type="entry name" value="UBIA"/>
    <property type="match status" value="1"/>
</dbReference>
<keyword evidence="10 11" id="KW-0472">Membrane</keyword>
<reference evidence="13 15" key="1">
    <citation type="submission" date="2018-06" db="EMBL/GenBank/DDBJ databases">
        <title>Complete Genome Sequence of the Microcystin-Degrading Bacterium Sphingosinicella microcystinivorans Strain B-9.</title>
        <authorList>
            <person name="Jin H."/>
            <person name="Nishizawa T."/>
            <person name="Guo Y."/>
            <person name="Nishizawa A."/>
            <person name="Park H."/>
            <person name="Kato H."/>
            <person name="Tsuji K."/>
            <person name="Harada K."/>
        </authorList>
    </citation>
    <scope>NUCLEOTIDE SEQUENCE [LARGE SCALE GENOMIC DNA]</scope>
    <source>
        <strain evidence="13 15">B9</strain>
    </source>
</reference>
<dbReference type="AlphaFoldDB" id="A0AAD1D3A0"/>
<dbReference type="EMBL" id="RBWX01000008">
    <property type="protein sequence ID" value="RKS89168.1"/>
    <property type="molecule type" value="Genomic_DNA"/>
</dbReference>
<dbReference type="PANTHER" id="PTHR11048:SF28">
    <property type="entry name" value="4-HYDROXYBENZOATE POLYPRENYLTRANSFERASE, MITOCHONDRIAL"/>
    <property type="match status" value="1"/>
</dbReference>
<evidence type="ECO:0000256" key="12">
    <source>
        <dbReference type="NCBIfam" id="TIGR01474"/>
    </source>
</evidence>
<dbReference type="InterPro" id="IPR000537">
    <property type="entry name" value="UbiA_prenyltransferase"/>
</dbReference>
<dbReference type="Proteomes" id="UP000275727">
    <property type="component" value="Chromosome"/>
</dbReference>
<evidence type="ECO:0000256" key="1">
    <source>
        <dbReference type="ARBA" id="ARBA00001946"/>
    </source>
</evidence>
<dbReference type="CDD" id="cd13959">
    <property type="entry name" value="PT_UbiA_COQ2"/>
    <property type="match status" value="1"/>
</dbReference>
<feature type="transmembrane region" description="Helical" evidence="11">
    <location>
        <begin position="139"/>
        <end position="157"/>
    </location>
</feature>
<dbReference type="EC" id="2.5.1.39" evidence="11 12"/>
<keyword evidence="11" id="KW-0460">Magnesium</keyword>
<dbReference type="HAMAP" id="MF_01635">
    <property type="entry name" value="UbiA"/>
    <property type="match status" value="1"/>
</dbReference>
<dbReference type="GO" id="GO:0008412">
    <property type="term" value="F:4-hydroxybenzoate polyprenyltransferase activity"/>
    <property type="evidence" value="ECO:0007669"/>
    <property type="project" value="UniProtKB-UniRule"/>
</dbReference>
<accession>A0AAD1D3A0</accession>
<dbReference type="InterPro" id="IPR030470">
    <property type="entry name" value="UbiA_prenylTrfase_CS"/>
</dbReference>
<dbReference type="InterPro" id="IPR039653">
    <property type="entry name" value="Prenyltransferase"/>
</dbReference>
<comment type="similarity">
    <text evidence="3 11">Belongs to the UbiA prenyltransferase family.</text>
</comment>
<keyword evidence="8 11" id="KW-0812">Transmembrane</keyword>
<evidence type="ECO:0000256" key="8">
    <source>
        <dbReference type="ARBA" id="ARBA00022692"/>
    </source>
</evidence>
<evidence type="ECO:0000256" key="11">
    <source>
        <dbReference type="HAMAP-Rule" id="MF_01635"/>
    </source>
</evidence>
<dbReference type="Gene3D" id="1.10.357.140">
    <property type="entry name" value="UbiA prenyltransferase"/>
    <property type="match status" value="1"/>
</dbReference>
<comment type="subcellular location">
    <subcellularLocation>
        <location evidence="11">Cell inner membrane</location>
        <topology evidence="11">Multi-pass membrane protein</topology>
    </subcellularLocation>
    <subcellularLocation>
        <location evidence="2">Membrane</location>
        <topology evidence="2">Multi-pass membrane protein</topology>
    </subcellularLocation>
</comment>
<dbReference type="RefSeq" id="WP_121051291.1">
    <property type="nucleotide sequence ID" value="NZ_AP018711.1"/>
</dbReference>
<dbReference type="Pfam" id="PF01040">
    <property type="entry name" value="UbiA"/>
    <property type="match status" value="1"/>
</dbReference>
<reference evidence="14 16" key="2">
    <citation type="submission" date="2018-10" db="EMBL/GenBank/DDBJ databases">
        <title>Genomic Encyclopedia of Type Strains, Phase IV (KMG-IV): sequencing the most valuable type-strain genomes for metagenomic binning, comparative biology and taxonomic classification.</title>
        <authorList>
            <person name="Goeker M."/>
        </authorList>
    </citation>
    <scope>NUCLEOTIDE SEQUENCE [LARGE SCALE GENOMIC DNA]</scope>
    <source>
        <strain evidence="14 16">DSM 19791</strain>
    </source>
</reference>
<feature type="transmembrane region" description="Helical" evidence="11">
    <location>
        <begin position="113"/>
        <end position="133"/>
    </location>
</feature>
<dbReference type="InterPro" id="IPR044878">
    <property type="entry name" value="UbiA_sf"/>
</dbReference>
<dbReference type="GO" id="GO:0005886">
    <property type="term" value="C:plasma membrane"/>
    <property type="evidence" value="ECO:0007669"/>
    <property type="project" value="UniProtKB-SubCell"/>
</dbReference>
<dbReference type="FunFam" id="1.10.357.140:FF:000008">
    <property type="entry name" value="4-hydroxybenzoate octaprenyltransferase"/>
    <property type="match status" value="1"/>
</dbReference>
<dbReference type="NCBIfam" id="TIGR01474">
    <property type="entry name" value="ubiA_proteo"/>
    <property type="match status" value="1"/>
</dbReference>
<dbReference type="EMBL" id="AP018711">
    <property type="protein sequence ID" value="BBE32925.1"/>
    <property type="molecule type" value="Genomic_DNA"/>
</dbReference>
<dbReference type="PANTHER" id="PTHR11048">
    <property type="entry name" value="PRENYLTRANSFERASES"/>
    <property type="match status" value="1"/>
</dbReference>
<comment type="catalytic activity">
    <reaction evidence="11">
        <text>all-trans-octaprenyl diphosphate + 4-hydroxybenzoate = 4-hydroxy-3-(all-trans-octaprenyl)benzoate + diphosphate</text>
        <dbReference type="Rhea" id="RHEA:27782"/>
        <dbReference type="ChEBI" id="CHEBI:1617"/>
        <dbReference type="ChEBI" id="CHEBI:17879"/>
        <dbReference type="ChEBI" id="CHEBI:33019"/>
        <dbReference type="ChEBI" id="CHEBI:57711"/>
        <dbReference type="EC" id="2.5.1.39"/>
    </reaction>
</comment>
<keyword evidence="7 11" id="KW-0831">Ubiquinone biosynthesis</keyword>
<keyword evidence="16" id="KW-1185">Reference proteome</keyword>
<dbReference type="KEGG" id="smic:SmB9_05830"/>